<evidence type="ECO:0000313" key="1">
    <source>
        <dbReference type="EMBL" id="OGD91297.1"/>
    </source>
</evidence>
<name>A0A1F5GHL0_9BACT</name>
<comment type="caution">
    <text evidence="1">The sequence shown here is derived from an EMBL/GenBank/DDBJ whole genome shotgun (WGS) entry which is preliminary data.</text>
</comment>
<dbReference type="Proteomes" id="UP000177124">
    <property type="component" value="Unassembled WGS sequence"/>
</dbReference>
<proteinExistence type="predicted"/>
<dbReference type="EMBL" id="MFBF01000018">
    <property type="protein sequence ID" value="OGD91297.1"/>
    <property type="molecule type" value="Genomic_DNA"/>
</dbReference>
<dbReference type="STRING" id="1797716.A3D07_01390"/>
<evidence type="ECO:0000313" key="2">
    <source>
        <dbReference type="Proteomes" id="UP000177124"/>
    </source>
</evidence>
<accession>A0A1F5GHL0</accession>
<protein>
    <submittedName>
        <fullName evidence="1">Uncharacterized protein</fullName>
    </submittedName>
</protein>
<sequence length="115" mass="13633">MFEEPIMSVEFGRPSWPFEKSNSRLIKTEVIQVPNTIGMNISILYYQRIDGLGISLQANIPLYHWHDPEIQEPVRKFLKIEDPNDIDVRSDQFAQVVRFDFRKHTEPLNYPLIHH</sequence>
<dbReference type="AlphaFoldDB" id="A0A1F5GHL0"/>
<organism evidence="1 2">
    <name type="scientific">Candidatus Curtissbacteria bacterium RIFCSPHIGHO2_02_FULL_42_15</name>
    <dbReference type="NCBI Taxonomy" id="1797716"/>
    <lineage>
        <taxon>Bacteria</taxon>
        <taxon>Candidatus Curtissiibacteriota</taxon>
    </lineage>
</organism>
<gene>
    <name evidence="1" type="ORF">A3D07_01390</name>
</gene>
<reference evidence="1 2" key="1">
    <citation type="journal article" date="2016" name="Nat. Commun.">
        <title>Thousands of microbial genomes shed light on interconnected biogeochemical processes in an aquifer system.</title>
        <authorList>
            <person name="Anantharaman K."/>
            <person name="Brown C.T."/>
            <person name="Hug L.A."/>
            <person name="Sharon I."/>
            <person name="Castelle C.J."/>
            <person name="Probst A.J."/>
            <person name="Thomas B.C."/>
            <person name="Singh A."/>
            <person name="Wilkins M.J."/>
            <person name="Karaoz U."/>
            <person name="Brodie E.L."/>
            <person name="Williams K.H."/>
            <person name="Hubbard S.S."/>
            <person name="Banfield J.F."/>
        </authorList>
    </citation>
    <scope>NUCLEOTIDE SEQUENCE [LARGE SCALE GENOMIC DNA]</scope>
</reference>